<dbReference type="AlphaFoldDB" id="A0A821F4R4"/>
<sequence>MLKKYSSKNDDHLNGIDCIDPNQLLRTNIVEYEVNEHKYVQKYNHHHRYNQQQKQMKHYISSYSATTNTSVLSST</sequence>
<accession>A0A821F4R4</accession>
<organism evidence="1 2">
    <name type="scientific">Rotaria magnacalcarata</name>
    <dbReference type="NCBI Taxonomy" id="392030"/>
    <lineage>
        <taxon>Eukaryota</taxon>
        <taxon>Metazoa</taxon>
        <taxon>Spiralia</taxon>
        <taxon>Gnathifera</taxon>
        <taxon>Rotifera</taxon>
        <taxon>Eurotatoria</taxon>
        <taxon>Bdelloidea</taxon>
        <taxon>Philodinida</taxon>
        <taxon>Philodinidae</taxon>
        <taxon>Rotaria</taxon>
    </lineage>
</organism>
<comment type="caution">
    <text evidence="1">The sequence shown here is derived from an EMBL/GenBank/DDBJ whole genome shotgun (WGS) entry which is preliminary data.</text>
</comment>
<proteinExistence type="predicted"/>
<evidence type="ECO:0000313" key="2">
    <source>
        <dbReference type="Proteomes" id="UP000663866"/>
    </source>
</evidence>
<gene>
    <name evidence="1" type="ORF">OVN521_LOCUS46664</name>
</gene>
<dbReference type="Proteomes" id="UP000663866">
    <property type="component" value="Unassembled WGS sequence"/>
</dbReference>
<protein>
    <submittedName>
        <fullName evidence="1">Uncharacterized protein</fullName>
    </submittedName>
</protein>
<reference evidence="1" key="1">
    <citation type="submission" date="2021-02" db="EMBL/GenBank/DDBJ databases">
        <authorList>
            <person name="Nowell W R."/>
        </authorList>
    </citation>
    <scope>NUCLEOTIDE SEQUENCE</scope>
</reference>
<feature type="non-terminal residue" evidence="1">
    <location>
        <position position="75"/>
    </location>
</feature>
<evidence type="ECO:0000313" key="1">
    <source>
        <dbReference type="EMBL" id="CAF4645665.1"/>
    </source>
</evidence>
<dbReference type="EMBL" id="CAJOBG010085092">
    <property type="protein sequence ID" value="CAF4645665.1"/>
    <property type="molecule type" value="Genomic_DNA"/>
</dbReference>
<keyword evidence="2" id="KW-1185">Reference proteome</keyword>
<name>A0A821F4R4_9BILA</name>